<evidence type="ECO:0000313" key="1">
    <source>
        <dbReference type="EMBL" id="PSB00896.1"/>
    </source>
</evidence>
<gene>
    <name evidence="1" type="ORF">C7B64_21180</name>
</gene>
<keyword evidence="2" id="KW-1185">Reference proteome</keyword>
<comment type="caution">
    <text evidence="1">The sequence shown here is derived from an EMBL/GenBank/DDBJ whole genome shotgun (WGS) entry which is preliminary data.</text>
</comment>
<name>A0A2T1BXZ7_9CYAN</name>
<dbReference type="EMBL" id="PVWJ01000150">
    <property type="protein sequence ID" value="PSB00896.1"/>
    <property type="molecule type" value="Genomic_DNA"/>
</dbReference>
<proteinExistence type="predicted"/>
<dbReference type="Proteomes" id="UP000238762">
    <property type="component" value="Unassembled WGS sequence"/>
</dbReference>
<dbReference type="RefSeq" id="WP_106291120.1">
    <property type="nucleotide sequence ID" value="NZ_CAWNTC010000188.1"/>
</dbReference>
<protein>
    <submittedName>
        <fullName evidence="1">Uncharacterized protein</fullName>
    </submittedName>
</protein>
<reference evidence="1 2" key="1">
    <citation type="submission" date="2018-02" db="EMBL/GenBank/DDBJ databases">
        <authorList>
            <person name="Cohen D.B."/>
            <person name="Kent A.D."/>
        </authorList>
    </citation>
    <scope>NUCLEOTIDE SEQUENCE [LARGE SCALE GENOMIC DNA]</scope>
    <source>
        <strain evidence="1 2">CCAP 1448/3</strain>
    </source>
</reference>
<organism evidence="1 2">
    <name type="scientific">Merismopedia glauca CCAP 1448/3</name>
    <dbReference type="NCBI Taxonomy" id="1296344"/>
    <lineage>
        <taxon>Bacteria</taxon>
        <taxon>Bacillati</taxon>
        <taxon>Cyanobacteriota</taxon>
        <taxon>Cyanophyceae</taxon>
        <taxon>Synechococcales</taxon>
        <taxon>Merismopediaceae</taxon>
        <taxon>Merismopedia</taxon>
    </lineage>
</organism>
<reference evidence="1 2" key="2">
    <citation type="submission" date="2018-03" db="EMBL/GenBank/DDBJ databases">
        <title>The ancient ancestry and fast evolution of plastids.</title>
        <authorList>
            <person name="Moore K.R."/>
            <person name="Magnabosco C."/>
            <person name="Momper L."/>
            <person name="Gold D.A."/>
            <person name="Bosak T."/>
            <person name="Fournier G.P."/>
        </authorList>
    </citation>
    <scope>NUCLEOTIDE SEQUENCE [LARGE SCALE GENOMIC DNA]</scope>
    <source>
        <strain evidence="1 2">CCAP 1448/3</strain>
    </source>
</reference>
<dbReference type="AlphaFoldDB" id="A0A2T1BXZ7"/>
<sequence>MSQLTYLMDEICAGVEIYYTGRQGGQYLKTAFILCDDYTELTSKLFLLKRNPSWSDTKPNGRFKNYHDIQNDVKAQFAVGTAELAQVQALHTNMKSRRDRRNDFFHSTHLLDLSVTPRNCVEAFLELLDYGELLFTSDWATELRASRNLDSLAIFLRLEQKSFSDPSVMYRVNDILREWKCNVQTLPRGRKGVHVATTRKTCI</sequence>
<accession>A0A2T1BXZ7</accession>
<evidence type="ECO:0000313" key="2">
    <source>
        <dbReference type="Proteomes" id="UP000238762"/>
    </source>
</evidence>